<proteinExistence type="predicted"/>
<organism evidence="2 3">
    <name type="scientific">Flaviaesturariibacter amylovorans</name>
    <dbReference type="NCBI Taxonomy" id="1084520"/>
    <lineage>
        <taxon>Bacteria</taxon>
        <taxon>Pseudomonadati</taxon>
        <taxon>Bacteroidota</taxon>
        <taxon>Chitinophagia</taxon>
        <taxon>Chitinophagales</taxon>
        <taxon>Chitinophagaceae</taxon>
        <taxon>Flaviaestuariibacter</taxon>
    </lineage>
</organism>
<reference evidence="3" key="1">
    <citation type="journal article" date="2019" name="Int. J. Syst. Evol. Microbiol.">
        <title>The Global Catalogue of Microorganisms (GCM) 10K type strain sequencing project: providing services to taxonomists for standard genome sequencing and annotation.</title>
        <authorList>
            <consortium name="The Broad Institute Genomics Platform"/>
            <consortium name="The Broad Institute Genome Sequencing Center for Infectious Disease"/>
            <person name="Wu L."/>
            <person name="Ma J."/>
        </authorList>
    </citation>
    <scope>NUCLEOTIDE SEQUENCE [LARGE SCALE GENOMIC DNA]</scope>
    <source>
        <strain evidence="3">JCM 17919</strain>
    </source>
</reference>
<sequence>MKQIPLLALLVACCMSPFEKAKAQTKNVLQLDQYKKITADQLEAAARQSASDPSKESTWPTLRPEDIQGAQLIDLKNEATPVVFASVVRRDGEAVGVLAGYPVRGGVFNVYYSFEGSRDSKYPGLGVYLINGTRLGSVIFNEEGSGRVVPVENTEVARRGFWQWLACTGDCVGDAQIACNSNAQCAILLISTNIGGSAIGAGPIGTVSIAMACGIACTANSSIDLLPAF</sequence>
<name>A0ABP8H9H6_9BACT</name>
<dbReference type="Proteomes" id="UP001501725">
    <property type="component" value="Unassembled WGS sequence"/>
</dbReference>
<evidence type="ECO:0000313" key="3">
    <source>
        <dbReference type="Proteomes" id="UP001501725"/>
    </source>
</evidence>
<feature type="chain" id="PRO_5047202016" evidence="1">
    <location>
        <begin position="24"/>
        <end position="229"/>
    </location>
</feature>
<protein>
    <submittedName>
        <fullName evidence="2">Uncharacterized protein</fullName>
    </submittedName>
</protein>
<keyword evidence="3" id="KW-1185">Reference proteome</keyword>
<dbReference type="EMBL" id="BAABGY010000009">
    <property type="protein sequence ID" value="GAA4336025.1"/>
    <property type="molecule type" value="Genomic_DNA"/>
</dbReference>
<evidence type="ECO:0000256" key="1">
    <source>
        <dbReference type="SAM" id="SignalP"/>
    </source>
</evidence>
<accession>A0ABP8H9H6</accession>
<feature type="signal peptide" evidence="1">
    <location>
        <begin position="1"/>
        <end position="23"/>
    </location>
</feature>
<keyword evidence="1" id="KW-0732">Signal</keyword>
<evidence type="ECO:0000313" key="2">
    <source>
        <dbReference type="EMBL" id="GAA4336025.1"/>
    </source>
</evidence>
<dbReference type="RefSeq" id="WP_345256679.1">
    <property type="nucleotide sequence ID" value="NZ_BAABGY010000009.1"/>
</dbReference>
<gene>
    <name evidence="2" type="ORF">GCM10023184_31120</name>
</gene>
<comment type="caution">
    <text evidence="2">The sequence shown here is derived from an EMBL/GenBank/DDBJ whole genome shotgun (WGS) entry which is preliminary data.</text>
</comment>